<protein>
    <submittedName>
        <fullName evidence="1">Uncharacterized protein</fullName>
    </submittedName>
</protein>
<dbReference type="CTD" id="9943516"/>
<reference evidence="1" key="1">
    <citation type="submission" date="2012-04" db="EMBL/GenBank/DDBJ databases">
        <title>The Genome Sequence of Loa loa.</title>
        <authorList>
            <consortium name="The Broad Institute Genome Sequencing Platform"/>
            <consortium name="Broad Institute Genome Sequencing Center for Infectious Disease"/>
            <person name="Nutman T.B."/>
            <person name="Fink D.L."/>
            <person name="Russ C."/>
            <person name="Young S."/>
            <person name="Zeng Q."/>
            <person name="Gargeya S."/>
            <person name="Alvarado L."/>
            <person name="Berlin A."/>
            <person name="Chapman S.B."/>
            <person name="Chen Z."/>
            <person name="Freedman E."/>
            <person name="Gellesch M."/>
            <person name="Goldberg J."/>
            <person name="Griggs A."/>
            <person name="Gujja S."/>
            <person name="Heilman E.R."/>
            <person name="Heiman D."/>
            <person name="Howarth C."/>
            <person name="Mehta T."/>
            <person name="Neiman D."/>
            <person name="Pearson M."/>
            <person name="Roberts A."/>
            <person name="Saif S."/>
            <person name="Shea T."/>
            <person name="Shenoy N."/>
            <person name="Sisk P."/>
            <person name="Stolte C."/>
            <person name="Sykes S."/>
            <person name="White J."/>
            <person name="Yandava C."/>
            <person name="Haas B."/>
            <person name="Henn M.R."/>
            <person name="Nusbaum C."/>
            <person name="Birren B."/>
        </authorList>
    </citation>
    <scope>NUCLEOTIDE SEQUENCE [LARGE SCALE GENOMIC DNA]</scope>
</reference>
<dbReference type="InParanoid" id="A0A1S0TYL4"/>
<name>A0A1S0TYL4_LOALO</name>
<organism evidence="1">
    <name type="scientific">Loa loa</name>
    <name type="common">Eye worm</name>
    <name type="synonym">Filaria loa</name>
    <dbReference type="NCBI Taxonomy" id="7209"/>
    <lineage>
        <taxon>Eukaryota</taxon>
        <taxon>Metazoa</taxon>
        <taxon>Ecdysozoa</taxon>
        <taxon>Nematoda</taxon>
        <taxon>Chromadorea</taxon>
        <taxon>Rhabditida</taxon>
        <taxon>Spirurina</taxon>
        <taxon>Spiruromorpha</taxon>
        <taxon>Filarioidea</taxon>
        <taxon>Onchocercidae</taxon>
        <taxon>Loa</taxon>
    </lineage>
</organism>
<sequence>MKGSLCHHLLSINENITTSCNSFMTCLLLLVASEPISQMLPLIQNIDRPNDTVTICTTRVDGPLVTGYPSLTGQQATQLHQNEAYYSEMAAFVTVGRKNVKITDL</sequence>
<gene>
    <name evidence="1" type="ORF">LOAG_06108</name>
</gene>
<proteinExistence type="predicted"/>
<accession>A0A1S0TYL4</accession>
<dbReference type="EMBL" id="JH712084">
    <property type="protein sequence ID" value="EFO22379.2"/>
    <property type="molecule type" value="Genomic_DNA"/>
</dbReference>
<dbReference type="KEGG" id="loa:LOAG_06108"/>
<evidence type="ECO:0000313" key="1">
    <source>
        <dbReference type="EMBL" id="EFO22379.2"/>
    </source>
</evidence>
<dbReference type="RefSeq" id="XP_003141692.2">
    <property type="nucleotide sequence ID" value="XM_003141644.2"/>
</dbReference>
<dbReference type="AlphaFoldDB" id="A0A1S0TYL4"/>
<dbReference type="GeneID" id="9943516"/>